<evidence type="ECO:0000313" key="1">
    <source>
        <dbReference type="EMBL" id="TGO31314.1"/>
    </source>
</evidence>
<evidence type="ECO:0008006" key="3">
    <source>
        <dbReference type="Google" id="ProtNLM"/>
    </source>
</evidence>
<sequence length="309" mass="35115">MKVSEENFGRRLNVKQQQLLANKIMIESIAVRDIIVSSHHRNWPLLMSHPRIEILNQDTDIENILPSYFRILVDGKRFKYITIDPGTYLARDLCSPSLLAKKLPPLLSEGDAESWNLARISLVGRIPTVVEAFKAALPTIDSSWFPKPISHIDYLSLKFIRKLEPNVHLVSSPAFDKPVIAKVANFYWETDYIAEIQVYSWLHNRNVLIPKFLGYITEGGRVIGLLTENVEGRRATIADLSLCQTLIRKLHKLGIIHGSLDENKFLISQGKAVLVSLDTAERCKDKKIMEKEMELFVENLQAATVTDSN</sequence>
<evidence type="ECO:0000313" key="2">
    <source>
        <dbReference type="Proteomes" id="UP000297910"/>
    </source>
</evidence>
<organism evidence="1 2">
    <name type="scientific">Botrytis paeoniae</name>
    <dbReference type="NCBI Taxonomy" id="278948"/>
    <lineage>
        <taxon>Eukaryota</taxon>
        <taxon>Fungi</taxon>
        <taxon>Dikarya</taxon>
        <taxon>Ascomycota</taxon>
        <taxon>Pezizomycotina</taxon>
        <taxon>Leotiomycetes</taxon>
        <taxon>Helotiales</taxon>
        <taxon>Sclerotiniaceae</taxon>
        <taxon>Botrytis</taxon>
    </lineage>
</organism>
<comment type="caution">
    <text evidence="1">The sequence shown here is derived from an EMBL/GenBank/DDBJ whole genome shotgun (WGS) entry which is preliminary data.</text>
</comment>
<keyword evidence="2" id="KW-1185">Reference proteome</keyword>
<proteinExistence type="predicted"/>
<dbReference type="SUPFAM" id="SSF56112">
    <property type="entry name" value="Protein kinase-like (PK-like)"/>
    <property type="match status" value="1"/>
</dbReference>
<dbReference type="AlphaFoldDB" id="A0A4Z1G2V5"/>
<accession>A0A4Z1G2V5</accession>
<protein>
    <recommendedName>
        <fullName evidence="3">Aminoglycoside phosphotransferase domain-containing protein</fullName>
    </recommendedName>
</protein>
<dbReference type="Proteomes" id="UP000297910">
    <property type="component" value="Unassembled WGS sequence"/>
</dbReference>
<reference evidence="1 2" key="1">
    <citation type="submission" date="2017-12" db="EMBL/GenBank/DDBJ databases">
        <title>Comparative genomics of Botrytis spp.</title>
        <authorList>
            <person name="Valero-Jimenez C.A."/>
            <person name="Tapia P."/>
            <person name="Veloso J."/>
            <person name="Silva-Moreno E."/>
            <person name="Staats M."/>
            <person name="Valdes J.H."/>
            <person name="Van Kan J.A.L."/>
        </authorList>
    </citation>
    <scope>NUCLEOTIDE SEQUENCE [LARGE SCALE GENOMIC DNA]</scope>
    <source>
        <strain evidence="1 2">Bp0003</strain>
    </source>
</reference>
<name>A0A4Z1G2V5_9HELO</name>
<dbReference type="EMBL" id="PQXI01000001">
    <property type="protein sequence ID" value="TGO31314.1"/>
    <property type="molecule type" value="Genomic_DNA"/>
</dbReference>
<gene>
    <name evidence="1" type="ORF">BPAE_0001g02140</name>
</gene>
<dbReference type="InterPro" id="IPR011009">
    <property type="entry name" value="Kinase-like_dom_sf"/>
</dbReference>